<evidence type="ECO:0000256" key="1">
    <source>
        <dbReference type="SAM" id="SignalP"/>
    </source>
</evidence>
<dbReference type="EMBL" id="CAKMTQ010000006">
    <property type="protein sequence ID" value="CAH1523343.1"/>
    <property type="molecule type" value="Genomic_DNA"/>
</dbReference>
<feature type="chain" id="PRO_5043728830" evidence="1">
    <location>
        <begin position="37"/>
        <end position="350"/>
    </location>
</feature>
<dbReference type="PANTHER" id="PTHR36509:SF2">
    <property type="entry name" value="BLL3101 PROTEIN"/>
    <property type="match status" value="1"/>
</dbReference>
<dbReference type="InterPro" id="IPR010621">
    <property type="entry name" value="DUF1214"/>
</dbReference>
<dbReference type="InterPro" id="IPR010679">
    <property type="entry name" value="DUF1254"/>
</dbReference>
<dbReference type="Pfam" id="PF06742">
    <property type="entry name" value="DUF1214"/>
    <property type="match status" value="1"/>
</dbReference>
<protein>
    <submittedName>
        <fullName evidence="4">Lytic murein transglycosylase</fullName>
    </submittedName>
</protein>
<organism evidence="4 5">
    <name type="scientific">Vibrio owensii</name>
    <dbReference type="NCBI Taxonomy" id="696485"/>
    <lineage>
        <taxon>Bacteria</taxon>
        <taxon>Pseudomonadati</taxon>
        <taxon>Pseudomonadota</taxon>
        <taxon>Gammaproteobacteria</taxon>
        <taxon>Vibrionales</taxon>
        <taxon>Vibrionaceae</taxon>
        <taxon>Vibrio</taxon>
    </lineage>
</organism>
<gene>
    <name evidence="4" type="ORF">THF1D04_140108</name>
</gene>
<name>A0AAU9Q1P4_9VIBR</name>
<dbReference type="SUPFAM" id="SSF160935">
    <property type="entry name" value="VPA0735-like"/>
    <property type="match status" value="1"/>
</dbReference>
<feature type="domain" description="DUF1214" evidence="2">
    <location>
        <begin position="266"/>
        <end position="333"/>
    </location>
</feature>
<reference evidence="4" key="1">
    <citation type="submission" date="2022-01" db="EMBL/GenBank/DDBJ databases">
        <authorList>
            <person name="Lagorce A."/>
        </authorList>
    </citation>
    <scope>NUCLEOTIDE SEQUENCE</scope>
    <source>
        <strain evidence="4">Th15_F1_D04</strain>
    </source>
</reference>
<dbReference type="PANTHER" id="PTHR36509">
    <property type="entry name" value="BLL3101 PROTEIN"/>
    <property type="match status" value="1"/>
</dbReference>
<keyword evidence="1" id="KW-0732">Signal</keyword>
<comment type="caution">
    <text evidence="4">The sequence shown here is derived from an EMBL/GenBank/DDBJ whole genome shotgun (WGS) entry which is preliminary data.</text>
</comment>
<evidence type="ECO:0000313" key="5">
    <source>
        <dbReference type="Proteomes" id="UP001295420"/>
    </source>
</evidence>
<dbReference type="Proteomes" id="UP001295420">
    <property type="component" value="Unassembled WGS sequence"/>
</dbReference>
<evidence type="ECO:0000313" key="4">
    <source>
        <dbReference type="EMBL" id="CAH1523343.1"/>
    </source>
</evidence>
<sequence>MLLPKALNMSTLSMKKKLLTLSLSTLALMGASHVLAETLVPVTEKNYEFAESDLAFKNITKLVGSNKWFHFPGLTPLDNQTVVRMNRDTIYSGYVADLSKGGSITIPDTGERYISVMVVQNDHYIDQVFSTPGTHNIESQTDFAMIVARVQIDPNDPADLLRVKAIQNKLKVTTGSHQEHIMPNYDMTQLVSVRDALTKEGAKLGNQKNMQGAHGEVDPRMHMYGTAIGWGMLPDAEAQYFSYYSSGEVANPDNCSQATYQAPKVKGNGFYSLTLYNHQGYIAFDKAVLNKNNIEYNQDGSFTVNYGHCPKGAKNAMPVAKGWDVMMRIYKPDLTQTESYQLPEPKVVSQ</sequence>
<dbReference type="InterPro" id="IPR037049">
    <property type="entry name" value="DUF1214_C_sf"/>
</dbReference>
<feature type="signal peptide" evidence="1">
    <location>
        <begin position="1"/>
        <end position="36"/>
    </location>
</feature>
<dbReference type="Gene3D" id="2.60.120.600">
    <property type="entry name" value="Domain of unknown function DUF1214, C-terminal domain"/>
    <property type="match status" value="1"/>
</dbReference>
<accession>A0AAU9Q1P4</accession>
<evidence type="ECO:0000259" key="3">
    <source>
        <dbReference type="Pfam" id="PF06863"/>
    </source>
</evidence>
<dbReference type="Pfam" id="PF06863">
    <property type="entry name" value="DUF1254"/>
    <property type="match status" value="1"/>
</dbReference>
<evidence type="ECO:0000259" key="2">
    <source>
        <dbReference type="Pfam" id="PF06742"/>
    </source>
</evidence>
<dbReference type="AlphaFoldDB" id="A0AAU9Q1P4"/>
<proteinExistence type="predicted"/>
<feature type="domain" description="DUF1254" evidence="3">
    <location>
        <begin position="66"/>
        <end position="119"/>
    </location>
</feature>